<sequence>MDYEPEVSLYLVDNQAIQELNRDYRSLDTATDVLSFPVLAFEEGAVFSEQYTEHDLTDDLFLDDRLLLGDVIISTERAISQAVDYGHSIQREMVFLFVHSLLHLLGYDHMNAADRERMVAREQHYMALIGVSRS</sequence>
<dbReference type="Gene3D" id="3.40.390.30">
    <property type="entry name" value="Metalloproteases ('zincins'), catalytic domain"/>
    <property type="match status" value="1"/>
</dbReference>
<dbReference type="PROSITE" id="PS01306">
    <property type="entry name" value="UPF0054"/>
    <property type="match status" value="1"/>
</dbReference>
<organism evidence="8">
    <name type="scientific">bioreactor metagenome</name>
    <dbReference type="NCBI Taxonomy" id="1076179"/>
    <lineage>
        <taxon>unclassified sequences</taxon>
        <taxon>metagenomes</taxon>
        <taxon>ecological metagenomes</taxon>
    </lineage>
</organism>
<dbReference type="Pfam" id="PF02130">
    <property type="entry name" value="YbeY"/>
    <property type="match status" value="1"/>
</dbReference>
<evidence type="ECO:0000256" key="3">
    <source>
        <dbReference type="ARBA" id="ARBA00022722"/>
    </source>
</evidence>
<keyword evidence="3" id="KW-0540">Nuclease</keyword>
<dbReference type="InterPro" id="IPR023091">
    <property type="entry name" value="MetalPrtase_cat_dom_sf_prd"/>
</dbReference>
<keyword evidence="5" id="KW-0255">Endonuclease</keyword>
<keyword evidence="4" id="KW-0479">Metal-binding</keyword>
<dbReference type="GO" id="GO:0006364">
    <property type="term" value="P:rRNA processing"/>
    <property type="evidence" value="ECO:0007669"/>
    <property type="project" value="InterPro"/>
</dbReference>
<dbReference type="HAMAP" id="MF_00009">
    <property type="entry name" value="Endoribonucl_YbeY"/>
    <property type="match status" value="1"/>
</dbReference>
<protein>
    <submittedName>
        <fullName evidence="8">Endoribonuclease YbeY</fullName>
        <ecNumber evidence="8">3.1.-.-</ecNumber>
    </submittedName>
</protein>
<reference evidence="8" key="1">
    <citation type="submission" date="2019-08" db="EMBL/GenBank/DDBJ databases">
        <authorList>
            <person name="Kucharzyk K."/>
            <person name="Murdoch R.W."/>
            <person name="Higgins S."/>
            <person name="Loffler F."/>
        </authorList>
    </citation>
    <scope>NUCLEOTIDE SEQUENCE</scope>
</reference>
<evidence type="ECO:0000313" key="8">
    <source>
        <dbReference type="EMBL" id="MPN62705.1"/>
    </source>
</evidence>
<dbReference type="PANTHER" id="PTHR46986:SF1">
    <property type="entry name" value="ENDORIBONUCLEASE YBEY, CHLOROPLASTIC"/>
    <property type="match status" value="1"/>
</dbReference>
<gene>
    <name evidence="8" type="primary">ybeY_51</name>
    <name evidence="8" type="ORF">SDC9_210458</name>
</gene>
<dbReference type="EC" id="3.1.-.-" evidence="8"/>
<keyword evidence="7" id="KW-0862">Zinc</keyword>
<dbReference type="InterPro" id="IPR020549">
    <property type="entry name" value="YbeY_CS"/>
</dbReference>
<dbReference type="AlphaFoldDB" id="A0A645JG99"/>
<dbReference type="GO" id="GO:0004222">
    <property type="term" value="F:metalloendopeptidase activity"/>
    <property type="evidence" value="ECO:0007669"/>
    <property type="project" value="InterPro"/>
</dbReference>
<name>A0A645JG99_9ZZZZ</name>
<comment type="cofactor">
    <cofactor evidence="1">
        <name>Zn(2+)</name>
        <dbReference type="ChEBI" id="CHEBI:29105"/>
    </cofactor>
</comment>
<dbReference type="GO" id="GO:0004519">
    <property type="term" value="F:endonuclease activity"/>
    <property type="evidence" value="ECO:0007669"/>
    <property type="project" value="UniProtKB-KW"/>
</dbReference>
<dbReference type="SUPFAM" id="SSF55486">
    <property type="entry name" value="Metalloproteases ('zincins'), catalytic domain"/>
    <property type="match status" value="1"/>
</dbReference>
<dbReference type="EMBL" id="VSSQ01141106">
    <property type="protein sequence ID" value="MPN62705.1"/>
    <property type="molecule type" value="Genomic_DNA"/>
</dbReference>
<comment type="caution">
    <text evidence="8">The sequence shown here is derived from an EMBL/GenBank/DDBJ whole genome shotgun (WGS) entry which is preliminary data.</text>
</comment>
<accession>A0A645JG99</accession>
<evidence type="ECO:0000256" key="1">
    <source>
        <dbReference type="ARBA" id="ARBA00001947"/>
    </source>
</evidence>
<evidence type="ECO:0000256" key="6">
    <source>
        <dbReference type="ARBA" id="ARBA00022801"/>
    </source>
</evidence>
<dbReference type="PANTHER" id="PTHR46986">
    <property type="entry name" value="ENDORIBONUCLEASE YBEY, CHLOROPLASTIC"/>
    <property type="match status" value="1"/>
</dbReference>
<dbReference type="NCBIfam" id="TIGR00043">
    <property type="entry name" value="rRNA maturation RNase YbeY"/>
    <property type="match status" value="1"/>
</dbReference>
<proteinExistence type="inferred from homology"/>
<dbReference type="GO" id="GO:0046872">
    <property type="term" value="F:metal ion binding"/>
    <property type="evidence" value="ECO:0007669"/>
    <property type="project" value="UniProtKB-KW"/>
</dbReference>
<evidence type="ECO:0000256" key="2">
    <source>
        <dbReference type="ARBA" id="ARBA00010875"/>
    </source>
</evidence>
<evidence type="ECO:0000256" key="7">
    <source>
        <dbReference type="ARBA" id="ARBA00022833"/>
    </source>
</evidence>
<keyword evidence="6 8" id="KW-0378">Hydrolase</keyword>
<comment type="similarity">
    <text evidence="2">Belongs to the endoribonuclease YbeY family.</text>
</comment>
<evidence type="ECO:0000256" key="4">
    <source>
        <dbReference type="ARBA" id="ARBA00022723"/>
    </source>
</evidence>
<dbReference type="InterPro" id="IPR002036">
    <property type="entry name" value="YbeY"/>
</dbReference>
<evidence type="ECO:0000256" key="5">
    <source>
        <dbReference type="ARBA" id="ARBA00022759"/>
    </source>
</evidence>